<dbReference type="PROSITE" id="PS51257">
    <property type="entry name" value="PROKAR_LIPOPROTEIN"/>
    <property type="match status" value="1"/>
</dbReference>
<evidence type="ECO:0000313" key="2">
    <source>
        <dbReference type="EMBL" id="BDS10659.1"/>
    </source>
</evidence>
<gene>
    <name evidence="2" type="ORF">AsAng_0013680</name>
</gene>
<name>A0A916DPN4_9BACT</name>
<keyword evidence="1" id="KW-0732">Signal</keyword>
<dbReference type="RefSeq" id="WP_264791944.1">
    <property type="nucleotide sequence ID" value="NZ_AP026867.1"/>
</dbReference>
<evidence type="ECO:0008006" key="4">
    <source>
        <dbReference type="Google" id="ProtNLM"/>
    </source>
</evidence>
<dbReference type="KEGG" id="aup:AsAng_0013680"/>
<dbReference type="EMBL" id="AP026867">
    <property type="protein sequence ID" value="BDS10659.1"/>
    <property type="molecule type" value="Genomic_DNA"/>
</dbReference>
<keyword evidence="3" id="KW-1185">Reference proteome</keyword>
<evidence type="ECO:0000256" key="1">
    <source>
        <dbReference type="SAM" id="SignalP"/>
    </source>
</evidence>
<dbReference type="Proteomes" id="UP001060919">
    <property type="component" value="Chromosome"/>
</dbReference>
<feature type="chain" id="PRO_5037846790" description="Lipoprotein" evidence="1">
    <location>
        <begin position="27"/>
        <end position="209"/>
    </location>
</feature>
<proteinExistence type="predicted"/>
<accession>A0A916DPN4</accession>
<protein>
    <recommendedName>
        <fullName evidence="4">Lipoprotein</fullName>
    </recommendedName>
</protein>
<organism evidence="2 3">
    <name type="scientific">Aureispira anguillae</name>
    <dbReference type="NCBI Taxonomy" id="2864201"/>
    <lineage>
        <taxon>Bacteria</taxon>
        <taxon>Pseudomonadati</taxon>
        <taxon>Bacteroidota</taxon>
        <taxon>Saprospiria</taxon>
        <taxon>Saprospirales</taxon>
        <taxon>Saprospiraceae</taxon>
        <taxon>Aureispira</taxon>
    </lineage>
</organism>
<dbReference type="AlphaFoldDB" id="A0A916DPN4"/>
<feature type="signal peptide" evidence="1">
    <location>
        <begin position="1"/>
        <end position="26"/>
    </location>
</feature>
<evidence type="ECO:0000313" key="3">
    <source>
        <dbReference type="Proteomes" id="UP001060919"/>
    </source>
</evidence>
<reference evidence="2" key="1">
    <citation type="submission" date="2022-09" db="EMBL/GenBank/DDBJ databases">
        <title>Aureispira anguillicida sp. nov., isolated from Leptocephalus of Japanese eel Anguilla japonica.</title>
        <authorList>
            <person name="Yuasa K."/>
            <person name="Mekata T."/>
            <person name="Ikunari K."/>
        </authorList>
    </citation>
    <scope>NUCLEOTIDE SEQUENCE</scope>
    <source>
        <strain evidence="2">EL160426</strain>
    </source>
</reference>
<sequence length="209" mass="24049">MKKNYKIVGYLLAVCCLILGSCGDQPNLAPANYVKWVRDANNGLYQSKTINEFEFSAQYKPLDFIVAQEEKKATLETAVVEHRKKELGADYIYYNFRIKNQEGSLSPVGSGAHSDQEYQQRLGYFTFDMQQDLYLLHGKDTFPCTMFQFVRSYDVAPYVEFALGFKKGAEKKINQDITFVFEDRVLGIGTTKLLFEQHIFEDIPKLKTL</sequence>